<evidence type="ECO:0000256" key="3">
    <source>
        <dbReference type="ARBA" id="ARBA00022553"/>
    </source>
</evidence>
<evidence type="ECO:0000256" key="4">
    <source>
        <dbReference type="ARBA" id="ARBA00022679"/>
    </source>
</evidence>
<dbReference type="AlphaFoldDB" id="A0A4S8N2W1"/>
<sequence>MGATPHFGAIDAHSLVVDDVVGEGGGVRLLNSSLYWKVCLINGAVLCAAAVVLLLSPARVSRQVVVSEAIVLVVGLALVLAVTALLLRTALGPVDRVIREMAGVQIGGVGQRIEATGDGPGARLVRSYHAMLDRLESEQRAANAQALAAQEAERHRIARELHDQIGQSLTVVLLGLKQVEDLAPEGLRSELALLRESARAGLDDVRRVARELRPGVLEDLGLLAALAALATDVAAHGGPLVRRTFAPGLPDLTADAEIVVYRVAQEALTNVVRHADASRVDLSLLRIGSDLVLEVADDGRGLGGTPEQVAGTGMAGMHDRAALVGGAVEMTTGQRGTTVRLRIPVSVSASAGPSGSSSAGEGR</sequence>
<evidence type="ECO:0000256" key="9">
    <source>
        <dbReference type="SAM" id="Phobius"/>
    </source>
</evidence>
<proteinExistence type="predicted"/>
<keyword evidence="7" id="KW-0067">ATP-binding</keyword>
<dbReference type="InterPro" id="IPR050482">
    <property type="entry name" value="Sensor_HK_TwoCompSys"/>
</dbReference>
<keyword evidence="9" id="KW-0472">Membrane</keyword>
<name>A0A4S8N2W1_9ACTN</name>
<dbReference type="Pfam" id="PF07730">
    <property type="entry name" value="HisKA_3"/>
    <property type="match status" value="1"/>
</dbReference>
<dbReference type="RefSeq" id="WP_136563770.1">
    <property type="nucleotide sequence ID" value="NZ_BAABLS010000006.1"/>
</dbReference>
<evidence type="ECO:0000256" key="2">
    <source>
        <dbReference type="ARBA" id="ARBA00012438"/>
    </source>
</evidence>
<evidence type="ECO:0000256" key="7">
    <source>
        <dbReference type="ARBA" id="ARBA00022840"/>
    </source>
</evidence>
<dbReference type="EMBL" id="STGW01000012">
    <property type="protein sequence ID" value="THV09892.1"/>
    <property type="molecule type" value="Genomic_DNA"/>
</dbReference>
<feature type="transmembrane region" description="Helical" evidence="9">
    <location>
        <begin position="34"/>
        <end position="57"/>
    </location>
</feature>
<evidence type="ECO:0000313" key="12">
    <source>
        <dbReference type="Proteomes" id="UP000307087"/>
    </source>
</evidence>
<dbReference type="InterPro" id="IPR036890">
    <property type="entry name" value="HATPase_C_sf"/>
</dbReference>
<reference evidence="11 12" key="1">
    <citation type="journal article" date="2009" name="Int. J. Syst. Evol. Microbiol.">
        <title>Nocardioides caeni sp. nov., isolated from wastewater.</title>
        <authorList>
            <person name="Yoon J.H."/>
            <person name="Kang S.J."/>
            <person name="Park S."/>
            <person name="Kim W."/>
            <person name="Oh T.K."/>
        </authorList>
    </citation>
    <scope>NUCLEOTIDE SEQUENCE [LARGE SCALE GENOMIC DNA]</scope>
    <source>
        <strain evidence="11 12">DSM 23134</strain>
    </source>
</reference>
<keyword evidence="4" id="KW-0808">Transferase</keyword>
<dbReference type="GO" id="GO:0005524">
    <property type="term" value="F:ATP binding"/>
    <property type="evidence" value="ECO:0007669"/>
    <property type="project" value="UniProtKB-KW"/>
</dbReference>
<dbReference type="CDD" id="cd16917">
    <property type="entry name" value="HATPase_UhpB-NarQ-NarX-like"/>
    <property type="match status" value="1"/>
</dbReference>
<dbReference type="InterPro" id="IPR003594">
    <property type="entry name" value="HATPase_dom"/>
</dbReference>
<keyword evidence="3" id="KW-0597">Phosphoprotein</keyword>
<dbReference type="GO" id="GO:0000155">
    <property type="term" value="F:phosphorelay sensor kinase activity"/>
    <property type="evidence" value="ECO:0007669"/>
    <property type="project" value="InterPro"/>
</dbReference>
<dbReference type="SUPFAM" id="SSF55874">
    <property type="entry name" value="ATPase domain of HSP90 chaperone/DNA topoisomerase II/histidine kinase"/>
    <property type="match status" value="1"/>
</dbReference>
<keyword evidence="8" id="KW-0902">Two-component regulatory system</keyword>
<accession>A0A4S8N2W1</accession>
<gene>
    <name evidence="11" type="ORF">E9934_15305</name>
</gene>
<feature type="domain" description="Histidine kinase/HSP90-like ATPase" evidence="10">
    <location>
        <begin position="255"/>
        <end position="347"/>
    </location>
</feature>
<comment type="caution">
    <text evidence="11">The sequence shown here is derived from an EMBL/GenBank/DDBJ whole genome shotgun (WGS) entry which is preliminary data.</text>
</comment>
<keyword evidence="9" id="KW-1133">Transmembrane helix</keyword>
<dbReference type="PANTHER" id="PTHR24421:SF10">
    <property type="entry name" value="NITRATE_NITRITE SENSOR PROTEIN NARQ"/>
    <property type="match status" value="1"/>
</dbReference>
<keyword evidence="12" id="KW-1185">Reference proteome</keyword>
<evidence type="ECO:0000256" key="8">
    <source>
        <dbReference type="ARBA" id="ARBA00023012"/>
    </source>
</evidence>
<evidence type="ECO:0000256" key="6">
    <source>
        <dbReference type="ARBA" id="ARBA00022777"/>
    </source>
</evidence>
<dbReference type="GO" id="GO:0016020">
    <property type="term" value="C:membrane"/>
    <property type="evidence" value="ECO:0007669"/>
    <property type="project" value="InterPro"/>
</dbReference>
<dbReference type="OrthoDB" id="144293at2"/>
<evidence type="ECO:0000256" key="1">
    <source>
        <dbReference type="ARBA" id="ARBA00000085"/>
    </source>
</evidence>
<dbReference type="GO" id="GO:0046983">
    <property type="term" value="F:protein dimerization activity"/>
    <property type="evidence" value="ECO:0007669"/>
    <property type="project" value="InterPro"/>
</dbReference>
<evidence type="ECO:0000256" key="5">
    <source>
        <dbReference type="ARBA" id="ARBA00022741"/>
    </source>
</evidence>
<organism evidence="11 12">
    <name type="scientific">Nocardioides caeni</name>
    <dbReference type="NCBI Taxonomy" id="574700"/>
    <lineage>
        <taxon>Bacteria</taxon>
        <taxon>Bacillati</taxon>
        <taxon>Actinomycetota</taxon>
        <taxon>Actinomycetes</taxon>
        <taxon>Propionibacteriales</taxon>
        <taxon>Nocardioidaceae</taxon>
        <taxon>Nocardioides</taxon>
    </lineage>
</organism>
<keyword evidence="6 11" id="KW-0418">Kinase</keyword>
<dbReference type="InterPro" id="IPR011712">
    <property type="entry name" value="Sig_transdc_His_kin_sub3_dim/P"/>
</dbReference>
<evidence type="ECO:0000259" key="10">
    <source>
        <dbReference type="SMART" id="SM00387"/>
    </source>
</evidence>
<dbReference type="Proteomes" id="UP000307087">
    <property type="component" value="Unassembled WGS sequence"/>
</dbReference>
<protein>
    <recommendedName>
        <fullName evidence="2">histidine kinase</fullName>
        <ecNumber evidence="2">2.7.13.3</ecNumber>
    </recommendedName>
</protein>
<comment type="catalytic activity">
    <reaction evidence="1">
        <text>ATP + protein L-histidine = ADP + protein N-phospho-L-histidine.</text>
        <dbReference type="EC" id="2.7.13.3"/>
    </reaction>
</comment>
<keyword evidence="9" id="KW-0812">Transmembrane</keyword>
<dbReference type="PANTHER" id="PTHR24421">
    <property type="entry name" value="NITRATE/NITRITE SENSOR PROTEIN NARX-RELATED"/>
    <property type="match status" value="1"/>
</dbReference>
<evidence type="ECO:0000313" key="11">
    <source>
        <dbReference type="EMBL" id="THV09892.1"/>
    </source>
</evidence>
<dbReference type="SMART" id="SM00387">
    <property type="entry name" value="HATPase_c"/>
    <property type="match status" value="1"/>
</dbReference>
<keyword evidence="5" id="KW-0547">Nucleotide-binding</keyword>
<dbReference type="Pfam" id="PF02518">
    <property type="entry name" value="HATPase_c"/>
    <property type="match status" value="1"/>
</dbReference>
<feature type="transmembrane region" description="Helical" evidence="9">
    <location>
        <begin position="69"/>
        <end position="91"/>
    </location>
</feature>
<dbReference type="Gene3D" id="1.20.5.1930">
    <property type="match status" value="1"/>
</dbReference>
<dbReference type="Gene3D" id="3.30.565.10">
    <property type="entry name" value="Histidine kinase-like ATPase, C-terminal domain"/>
    <property type="match status" value="1"/>
</dbReference>
<dbReference type="EC" id="2.7.13.3" evidence="2"/>